<proteinExistence type="predicted"/>
<dbReference type="GO" id="GO:0000978">
    <property type="term" value="F:RNA polymerase II cis-regulatory region sequence-specific DNA binding"/>
    <property type="evidence" value="ECO:0007669"/>
    <property type="project" value="TreeGrafter"/>
</dbReference>
<dbReference type="CDD" id="cd00067">
    <property type="entry name" value="GAL4"/>
    <property type="match status" value="1"/>
</dbReference>
<dbReference type="Gene3D" id="4.10.240.10">
    <property type="entry name" value="Zn(2)-C6 fungal-type DNA-binding domain"/>
    <property type="match status" value="1"/>
</dbReference>
<protein>
    <recommendedName>
        <fullName evidence="6">Zn(2)-C6 fungal-type domain-containing protein</fullName>
    </recommendedName>
</protein>
<organism evidence="7 8">
    <name type="scientific">Pleomassaria siparia CBS 279.74</name>
    <dbReference type="NCBI Taxonomy" id="1314801"/>
    <lineage>
        <taxon>Eukaryota</taxon>
        <taxon>Fungi</taxon>
        <taxon>Dikarya</taxon>
        <taxon>Ascomycota</taxon>
        <taxon>Pezizomycotina</taxon>
        <taxon>Dothideomycetes</taxon>
        <taxon>Pleosporomycetidae</taxon>
        <taxon>Pleosporales</taxon>
        <taxon>Pleomassariaceae</taxon>
        <taxon>Pleomassaria</taxon>
    </lineage>
</organism>
<evidence type="ECO:0000313" key="7">
    <source>
        <dbReference type="EMBL" id="KAF2703885.1"/>
    </source>
</evidence>
<dbReference type="PANTHER" id="PTHR31069">
    <property type="entry name" value="OLEATE-ACTIVATED TRANSCRIPTION FACTOR 1-RELATED"/>
    <property type="match status" value="1"/>
</dbReference>
<gene>
    <name evidence="7" type="ORF">K504DRAFT_473583</name>
</gene>
<dbReference type="GO" id="GO:0008270">
    <property type="term" value="F:zinc ion binding"/>
    <property type="evidence" value="ECO:0007669"/>
    <property type="project" value="InterPro"/>
</dbReference>
<keyword evidence="1" id="KW-0805">Transcription regulation</keyword>
<reference evidence="7" key="1">
    <citation type="journal article" date="2020" name="Stud. Mycol.">
        <title>101 Dothideomycetes genomes: a test case for predicting lifestyles and emergence of pathogens.</title>
        <authorList>
            <person name="Haridas S."/>
            <person name="Albert R."/>
            <person name="Binder M."/>
            <person name="Bloem J."/>
            <person name="Labutti K."/>
            <person name="Salamov A."/>
            <person name="Andreopoulos B."/>
            <person name="Baker S."/>
            <person name="Barry K."/>
            <person name="Bills G."/>
            <person name="Bluhm B."/>
            <person name="Cannon C."/>
            <person name="Castanera R."/>
            <person name="Culley D."/>
            <person name="Daum C."/>
            <person name="Ezra D."/>
            <person name="Gonzalez J."/>
            <person name="Henrissat B."/>
            <person name="Kuo A."/>
            <person name="Liang C."/>
            <person name="Lipzen A."/>
            <person name="Lutzoni F."/>
            <person name="Magnuson J."/>
            <person name="Mondo S."/>
            <person name="Nolan M."/>
            <person name="Ohm R."/>
            <person name="Pangilinan J."/>
            <person name="Park H.-J."/>
            <person name="Ramirez L."/>
            <person name="Alfaro M."/>
            <person name="Sun H."/>
            <person name="Tritt A."/>
            <person name="Yoshinaga Y."/>
            <person name="Zwiers L.-H."/>
            <person name="Turgeon B."/>
            <person name="Goodwin S."/>
            <person name="Spatafora J."/>
            <person name="Crous P."/>
            <person name="Grigoriev I."/>
        </authorList>
    </citation>
    <scope>NUCLEOTIDE SEQUENCE</scope>
    <source>
        <strain evidence="7">CBS 279.74</strain>
    </source>
</reference>
<dbReference type="OrthoDB" id="4216928at2759"/>
<name>A0A6G1JUF7_9PLEO</name>
<keyword evidence="3" id="KW-0804">Transcription</keyword>
<accession>A0A6G1JUF7</accession>
<keyword evidence="4" id="KW-0539">Nucleus</keyword>
<dbReference type="GO" id="GO:0000981">
    <property type="term" value="F:DNA-binding transcription factor activity, RNA polymerase II-specific"/>
    <property type="evidence" value="ECO:0007669"/>
    <property type="project" value="InterPro"/>
</dbReference>
<dbReference type="PANTHER" id="PTHR31069:SF12">
    <property type="entry name" value="TRANSCRIPTION FACTOR DOMAIN-CONTAINING PROTEIN"/>
    <property type="match status" value="1"/>
</dbReference>
<dbReference type="InterPro" id="IPR050675">
    <property type="entry name" value="OAF3"/>
</dbReference>
<feature type="domain" description="Zn(2)-C6 fungal-type" evidence="6">
    <location>
        <begin position="12"/>
        <end position="42"/>
    </location>
</feature>
<dbReference type="Proteomes" id="UP000799428">
    <property type="component" value="Unassembled WGS sequence"/>
</dbReference>
<evidence type="ECO:0000256" key="4">
    <source>
        <dbReference type="ARBA" id="ARBA00023242"/>
    </source>
</evidence>
<evidence type="ECO:0000256" key="5">
    <source>
        <dbReference type="SAM" id="MobiDB-lite"/>
    </source>
</evidence>
<dbReference type="SMART" id="SM00066">
    <property type="entry name" value="GAL4"/>
    <property type="match status" value="1"/>
</dbReference>
<keyword evidence="8" id="KW-1185">Reference proteome</keyword>
<dbReference type="InterPro" id="IPR001138">
    <property type="entry name" value="Zn2Cys6_DnaBD"/>
</dbReference>
<dbReference type="SUPFAM" id="SSF57701">
    <property type="entry name" value="Zn2/Cys6 DNA-binding domain"/>
    <property type="match status" value="1"/>
</dbReference>
<dbReference type="GO" id="GO:0045944">
    <property type="term" value="P:positive regulation of transcription by RNA polymerase II"/>
    <property type="evidence" value="ECO:0007669"/>
    <property type="project" value="TreeGrafter"/>
</dbReference>
<dbReference type="AlphaFoldDB" id="A0A6G1JUF7"/>
<sequence>MLGYISSTRKKSCHSCVKSKRRCDLGYPCCRRCLAKKIDCTYPNASVHEAKVMIRHTTPDLAPLAVATTELWQDQNSAPGSIDPALLQPSESSNSSESAQEVIVHEQHQRGITCVEPRMCDEITQMWEPSYLTKDQVRFIVNKLCSFIPSMASAGNTPFTHEALYRDYSPPAYQDSCSLSALYLMRTDKNIPILTKSIDSKIACLLTSSSHWTLSEHLAAVQALIIYQIIRLFDPALGLQAIAEKQNYLLELWTAYLWKRSFNDPGVFTSCYDSWVFYESLRRTTIMSVFIRGTWNALTSGGFCDQVPVLARLPLSKDGQLWHGDLHQWTEKEPCATQCLQTYGEFSTAWQSGSPPDQLTDFERLLLVACRGKEEPALLIN</sequence>
<dbReference type="GO" id="GO:0005634">
    <property type="term" value="C:nucleus"/>
    <property type="evidence" value="ECO:0007669"/>
    <property type="project" value="TreeGrafter"/>
</dbReference>
<feature type="region of interest" description="Disordered" evidence="5">
    <location>
        <begin position="82"/>
        <end position="102"/>
    </location>
</feature>
<evidence type="ECO:0000313" key="8">
    <source>
        <dbReference type="Proteomes" id="UP000799428"/>
    </source>
</evidence>
<evidence type="ECO:0000256" key="3">
    <source>
        <dbReference type="ARBA" id="ARBA00023163"/>
    </source>
</evidence>
<dbReference type="PROSITE" id="PS50048">
    <property type="entry name" value="ZN2_CY6_FUNGAL_2"/>
    <property type="match status" value="1"/>
</dbReference>
<evidence type="ECO:0000256" key="1">
    <source>
        <dbReference type="ARBA" id="ARBA00023015"/>
    </source>
</evidence>
<dbReference type="EMBL" id="MU005784">
    <property type="protein sequence ID" value="KAF2703885.1"/>
    <property type="molecule type" value="Genomic_DNA"/>
</dbReference>
<keyword evidence="2" id="KW-0238">DNA-binding</keyword>
<dbReference type="InterPro" id="IPR036864">
    <property type="entry name" value="Zn2-C6_fun-type_DNA-bd_sf"/>
</dbReference>
<evidence type="ECO:0000259" key="6">
    <source>
        <dbReference type="PROSITE" id="PS50048"/>
    </source>
</evidence>
<evidence type="ECO:0000256" key="2">
    <source>
        <dbReference type="ARBA" id="ARBA00023125"/>
    </source>
</evidence>